<dbReference type="Pfam" id="PF13333">
    <property type="entry name" value="rve_2"/>
    <property type="match status" value="1"/>
</dbReference>
<gene>
    <name evidence="2" type="ORF">CYL18_06180</name>
</gene>
<dbReference type="InterPro" id="IPR001584">
    <property type="entry name" value="Integrase_cat-core"/>
</dbReference>
<dbReference type="Proteomes" id="UP000239663">
    <property type="component" value="Unassembled WGS sequence"/>
</dbReference>
<dbReference type="GO" id="GO:0015074">
    <property type="term" value="P:DNA integration"/>
    <property type="evidence" value="ECO:0007669"/>
    <property type="project" value="InterPro"/>
</dbReference>
<evidence type="ECO:0000313" key="2">
    <source>
        <dbReference type="EMBL" id="PQD96183.1"/>
    </source>
</evidence>
<evidence type="ECO:0000313" key="3">
    <source>
        <dbReference type="Proteomes" id="UP000239663"/>
    </source>
</evidence>
<reference evidence="2 3" key="1">
    <citation type="submission" date="2017-12" db="EMBL/GenBank/DDBJ databases">
        <title>Taxonomic description and draft genome of Pradoshia cofamensis Gen. nov., sp. nov., a thermotolerant bacillale isolated from anterior gut of earthworm Eisenia fetida.</title>
        <authorList>
            <person name="Saha T."/>
            <person name="Chakraborty R."/>
        </authorList>
    </citation>
    <scope>NUCLEOTIDE SEQUENCE [LARGE SCALE GENOMIC DNA]</scope>
    <source>
        <strain evidence="2 3">EAG3</strain>
    </source>
</reference>
<accession>A0A2S7N2E9</accession>
<proteinExistence type="predicted"/>
<keyword evidence="3" id="KW-1185">Reference proteome</keyword>
<protein>
    <recommendedName>
        <fullName evidence="1">Integrase catalytic domain-containing protein</fullName>
    </recommendedName>
</protein>
<sequence length="54" mass="6576">MAHFGCNNHLTSTALWGTLKVEKYYLHKYESYEALQHVVDQYIQFYNTERYQEN</sequence>
<name>A0A2S7N2E9_9BACI</name>
<evidence type="ECO:0000259" key="1">
    <source>
        <dbReference type="Pfam" id="PF13333"/>
    </source>
</evidence>
<feature type="domain" description="Integrase catalytic" evidence="1">
    <location>
        <begin position="15"/>
        <end position="50"/>
    </location>
</feature>
<dbReference type="RefSeq" id="WP_104848610.1">
    <property type="nucleotide sequence ID" value="NZ_PKOZ01000002.1"/>
</dbReference>
<comment type="caution">
    <text evidence="2">The sequence shown here is derived from an EMBL/GenBank/DDBJ whole genome shotgun (WGS) entry which is preliminary data.</text>
</comment>
<dbReference type="AlphaFoldDB" id="A0A2S7N2E9"/>
<organism evidence="2 3">
    <name type="scientific">Pradoshia eiseniae</name>
    <dbReference type="NCBI Taxonomy" id="2064768"/>
    <lineage>
        <taxon>Bacteria</taxon>
        <taxon>Bacillati</taxon>
        <taxon>Bacillota</taxon>
        <taxon>Bacilli</taxon>
        <taxon>Bacillales</taxon>
        <taxon>Bacillaceae</taxon>
        <taxon>Pradoshia</taxon>
    </lineage>
</organism>
<dbReference type="EMBL" id="PKOZ01000002">
    <property type="protein sequence ID" value="PQD96183.1"/>
    <property type="molecule type" value="Genomic_DNA"/>
</dbReference>